<reference evidence="3" key="2">
    <citation type="submission" date="2009-11" db="EMBL/GenBank/DDBJ databases">
        <title>The Genome Sequence of Allomyces macrogynus strain ATCC 38327.</title>
        <authorList>
            <consortium name="The Broad Institute Genome Sequencing Platform"/>
            <person name="Russ C."/>
            <person name="Cuomo C."/>
            <person name="Shea T."/>
            <person name="Young S.K."/>
            <person name="Zeng Q."/>
            <person name="Koehrsen M."/>
            <person name="Haas B."/>
            <person name="Borodovsky M."/>
            <person name="Guigo R."/>
            <person name="Alvarado L."/>
            <person name="Berlin A."/>
            <person name="Borenstein D."/>
            <person name="Chen Z."/>
            <person name="Engels R."/>
            <person name="Freedman E."/>
            <person name="Gellesch M."/>
            <person name="Goldberg J."/>
            <person name="Griggs A."/>
            <person name="Gujja S."/>
            <person name="Heiman D."/>
            <person name="Hepburn T."/>
            <person name="Howarth C."/>
            <person name="Jen D."/>
            <person name="Larson L."/>
            <person name="Lewis B."/>
            <person name="Mehta T."/>
            <person name="Park D."/>
            <person name="Pearson M."/>
            <person name="Roberts A."/>
            <person name="Saif S."/>
            <person name="Shenoy N."/>
            <person name="Sisk P."/>
            <person name="Stolte C."/>
            <person name="Sykes S."/>
            <person name="Walk T."/>
            <person name="White J."/>
            <person name="Yandava C."/>
            <person name="Burger G."/>
            <person name="Gray M.W."/>
            <person name="Holland P.W.H."/>
            <person name="King N."/>
            <person name="Lang F.B.F."/>
            <person name="Roger A.J."/>
            <person name="Ruiz-Trillo I."/>
            <person name="Lander E."/>
            <person name="Nusbaum C."/>
        </authorList>
    </citation>
    <scope>NUCLEOTIDE SEQUENCE [LARGE SCALE GENOMIC DNA]</scope>
    <source>
        <strain evidence="3">ATCC 38327</strain>
    </source>
</reference>
<reference evidence="2 3" key="1">
    <citation type="submission" date="2009-11" db="EMBL/GenBank/DDBJ databases">
        <title>Annotation of Allomyces macrogynus ATCC 38327.</title>
        <authorList>
            <consortium name="The Broad Institute Genome Sequencing Platform"/>
            <person name="Russ C."/>
            <person name="Cuomo C."/>
            <person name="Burger G."/>
            <person name="Gray M.W."/>
            <person name="Holland P.W.H."/>
            <person name="King N."/>
            <person name="Lang F.B.F."/>
            <person name="Roger A.J."/>
            <person name="Ruiz-Trillo I."/>
            <person name="Young S.K."/>
            <person name="Zeng Q."/>
            <person name="Gargeya S."/>
            <person name="Fitzgerald M."/>
            <person name="Haas B."/>
            <person name="Abouelleil A."/>
            <person name="Alvarado L."/>
            <person name="Arachchi H.M."/>
            <person name="Berlin A."/>
            <person name="Chapman S.B."/>
            <person name="Gearin G."/>
            <person name="Goldberg J."/>
            <person name="Griggs A."/>
            <person name="Gujja S."/>
            <person name="Hansen M."/>
            <person name="Heiman D."/>
            <person name="Howarth C."/>
            <person name="Larimer J."/>
            <person name="Lui A."/>
            <person name="MacDonald P.J.P."/>
            <person name="McCowen C."/>
            <person name="Montmayeur A."/>
            <person name="Murphy C."/>
            <person name="Neiman D."/>
            <person name="Pearson M."/>
            <person name="Priest M."/>
            <person name="Roberts A."/>
            <person name="Saif S."/>
            <person name="Shea T."/>
            <person name="Sisk P."/>
            <person name="Stolte C."/>
            <person name="Sykes S."/>
            <person name="Wortman J."/>
            <person name="Nusbaum C."/>
            <person name="Birren B."/>
        </authorList>
    </citation>
    <scope>NUCLEOTIDE SEQUENCE [LARGE SCALE GENOMIC DNA]</scope>
    <source>
        <strain evidence="2 3">ATCC 38327</strain>
    </source>
</reference>
<accession>A0A0L0SPF4</accession>
<dbReference type="AlphaFoldDB" id="A0A0L0SPF4"/>
<dbReference type="EMBL" id="GG745344">
    <property type="protein sequence ID" value="KNE64401.1"/>
    <property type="molecule type" value="Genomic_DNA"/>
</dbReference>
<name>A0A0L0SPF4_ALLM3</name>
<feature type="domain" description="Complex 1 LYR protein" evidence="1">
    <location>
        <begin position="11"/>
        <end position="64"/>
    </location>
</feature>
<proteinExistence type="predicted"/>
<dbReference type="Proteomes" id="UP000054350">
    <property type="component" value="Unassembled WGS sequence"/>
</dbReference>
<organism evidence="2 3">
    <name type="scientific">Allomyces macrogynus (strain ATCC 38327)</name>
    <name type="common">Allomyces javanicus var. macrogynus</name>
    <dbReference type="NCBI Taxonomy" id="578462"/>
    <lineage>
        <taxon>Eukaryota</taxon>
        <taxon>Fungi</taxon>
        <taxon>Fungi incertae sedis</taxon>
        <taxon>Blastocladiomycota</taxon>
        <taxon>Blastocladiomycetes</taxon>
        <taxon>Blastocladiales</taxon>
        <taxon>Blastocladiaceae</taxon>
        <taxon>Allomyces</taxon>
    </lineage>
</organism>
<gene>
    <name evidence="2" type="ORF">AMAG_09424</name>
</gene>
<sequence>MPASPVSATATLALYRHALRTVRTFPIIKLRPKLQYNVRHAFELYRDVSATEASRLHDQARFDLQVLQALGQLPDEHLHRMFRDSEVNRVFKHGLKGRAD</sequence>
<evidence type="ECO:0000313" key="2">
    <source>
        <dbReference type="EMBL" id="KNE64401.1"/>
    </source>
</evidence>
<dbReference type="Pfam" id="PF05347">
    <property type="entry name" value="Complex1_LYR"/>
    <property type="match status" value="1"/>
</dbReference>
<dbReference type="VEuPathDB" id="FungiDB:AMAG_09424"/>
<protein>
    <recommendedName>
        <fullName evidence="1">Complex 1 LYR protein domain-containing protein</fullName>
    </recommendedName>
</protein>
<evidence type="ECO:0000259" key="1">
    <source>
        <dbReference type="Pfam" id="PF05347"/>
    </source>
</evidence>
<dbReference type="InterPro" id="IPR008011">
    <property type="entry name" value="Complex1_LYR_dom"/>
</dbReference>
<keyword evidence="3" id="KW-1185">Reference proteome</keyword>
<dbReference type="OrthoDB" id="5521023at2759"/>
<evidence type="ECO:0000313" key="3">
    <source>
        <dbReference type="Proteomes" id="UP000054350"/>
    </source>
</evidence>